<dbReference type="InterPro" id="IPR007321">
    <property type="entry name" value="Transposase_28"/>
</dbReference>
<feature type="region of interest" description="Disordered" evidence="1">
    <location>
        <begin position="211"/>
        <end position="327"/>
    </location>
</feature>
<name>A0A6L2J733_TANCI</name>
<protein>
    <recommendedName>
        <fullName evidence="2">Transposase (putative) gypsy type domain-containing protein</fullName>
    </recommendedName>
</protein>
<feature type="compositionally biased region" description="Basic and acidic residues" evidence="1">
    <location>
        <begin position="246"/>
        <end position="265"/>
    </location>
</feature>
<comment type="caution">
    <text evidence="3">The sequence shown here is derived from an EMBL/GenBank/DDBJ whole genome shotgun (WGS) entry which is preliminary data.</text>
</comment>
<evidence type="ECO:0000313" key="3">
    <source>
        <dbReference type="EMBL" id="GEU32719.1"/>
    </source>
</evidence>
<evidence type="ECO:0000259" key="2">
    <source>
        <dbReference type="Pfam" id="PF04195"/>
    </source>
</evidence>
<evidence type="ECO:0000256" key="1">
    <source>
        <dbReference type="SAM" id="MobiDB-lite"/>
    </source>
</evidence>
<gene>
    <name evidence="3" type="ORF">Tci_004697</name>
</gene>
<dbReference type="Pfam" id="PF04195">
    <property type="entry name" value="Transposase_28"/>
    <property type="match status" value="1"/>
</dbReference>
<accession>A0A6L2J733</accession>
<proteinExistence type="predicted"/>
<feature type="domain" description="Transposase (putative) gypsy type" evidence="2">
    <location>
        <begin position="94"/>
        <end position="152"/>
    </location>
</feature>
<organism evidence="3">
    <name type="scientific">Tanacetum cinerariifolium</name>
    <name type="common">Dalmatian daisy</name>
    <name type="synonym">Chrysanthemum cinerariifolium</name>
    <dbReference type="NCBI Taxonomy" id="118510"/>
    <lineage>
        <taxon>Eukaryota</taxon>
        <taxon>Viridiplantae</taxon>
        <taxon>Streptophyta</taxon>
        <taxon>Embryophyta</taxon>
        <taxon>Tracheophyta</taxon>
        <taxon>Spermatophyta</taxon>
        <taxon>Magnoliopsida</taxon>
        <taxon>eudicotyledons</taxon>
        <taxon>Gunneridae</taxon>
        <taxon>Pentapetalae</taxon>
        <taxon>asterids</taxon>
        <taxon>campanulids</taxon>
        <taxon>Asterales</taxon>
        <taxon>Asteraceae</taxon>
        <taxon>Asteroideae</taxon>
        <taxon>Anthemideae</taxon>
        <taxon>Anthemidinae</taxon>
        <taxon>Tanacetum</taxon>
    </lineage>
</organism>
<reference evidence="3" key="1">
    <citation type="journal article" date="2019" name="Sci. Rep.">
        <title>Draft genome of Tanacetum cinerariifolium, the natural source of mosquito coil.</title>
        <authorList>
            <person name="Yamashiro T."/>
            <person name="Shiraishi A."/>
            <person name="Satake H."/>
            <person name="Nakayama K."/>
        </authorList>
    </citation>
    <scope>NUCLEOTIDE SEQUENCE</scope>
</reference>
<dbReference type="EMBL" id="BKCJ010000384">
    <property type="protein sequence ID" value="GEU32719.1"/>
    <property type="molecule type" value="Genomic_DNA"/>
</dbReference>
<dbReference type="AlphaFoldDB" id="A0A6L2J733"/>
<sequence>MYLMMMTSHALTCHPEAVSVLLVISGSEPEEIALESSQAVVIPKFDMHIYTSTLTIKELKQDITDYCIPTDLPPHLPSPELTMDNLPPNVIYIKQLKQGGLRIPFSTFFLAVIKHFGVHVSQLVPMGVNRVIMFEIRCRSLDINASVSLFWRHIDTDVRIDFPTNYNEGDADRLAEYAILLCPPPRHLLYVCGLTMTYRHPELSYSIKYPNGQGDLIPDDQRPPNHTTPPLAAGKLIPEKSPAQRSIEKPNTKVAETREKKEKLASAKVQLKRVGEGSSAVPRKKRARKPNEAAASDENTRVPTPPVNTVQTEQAGHGDTQENIVFSDGDDEDATAHRFSLAIPIGLCFTAGWLILGRKEEEIAAMLSETINLDIEGSKTWKEKHRELFTKQYTYVQKIVDSYRLPVDALLKVSPDVPPPQPVKEPDLLLRTMVIVRPY</sequence>